<sequence length="220" mass="23454">MLQTLTDLIFVLSCIPILVHSSGALVNISIDDTFSNPSDARLFYGLTNQLAQDGNGWSIGANCSGCLAQPDPSQTFDHSWHDTSTSGSGKDGDIPYASLSFTGVAVYVMGIIISKSPSTNNPLNNTRMFFQIDGVDQGNFTHFASVGSEVVYSYNTTFFSKENLSNGQHNITIMCGDGNQSIASNCLLDRVIYTGAEVANNTTSVINGSTSISSATMYVL</sequence>
<dbReference type="STRING" id="27342.A0A0H2RUF4"/>
<proteinExistence type="predicted"/>
<evidence type="ECO:0000313" key="2">
    <source>
        <dbReference type="EMBL" id="KLO13083.1"/>
    </source>
</evidence>
<organism evidence="2 3">
    <name type="scientific">Schizopora paradoxa</name>
    <dbReference type="NCBI Taxonomy" id="27342"/>
    <lineage>
        <taxon>Eukaryota</taxon>
        <taxon>Fungi</taxon>
        <taxon>Dikarya</taxon>
        <taxon>Basidiomycota</taxon>
        <taxon>Agaricomycotina</taxon>
        <taxon>Agaricomycetes</taxon>
        <taxon>Hymenochaetales</taxon>
        <taxon>Schizoporaceae</taxon>
        <taxon>Schizopora</taxon>
    </lineage>
</organism>
<accession>A0A0H2RUF4</accession>
<reference evidence="2 3" key="1">
    <citation type="submission" date="2015-04" db="EMBL/GenBank/DDBJ databases">
        <title>Complete genome sequence of Schizopora paradoxa KUC8140, a cosmopolitan wood degrader in East Asia.</title>
        <authorList>
            <consortium name="DOE Joint Genome Institute"/>
            <person name="Min B."/>
            <person name="Park H."/>
            <person name="Jang Y."/>
            <person name="Kim J.-J."/>
            <person name="Kim K.H."/>
            <person name="Pangilinan J."/>
            <person name="Lipzen A."/>
            <person name="Riley R."/>
            <person name="Grigoriev I.V."/>
            <person name="Spatafora J.W."/>
            <person name="Choi I.-G."/>
        </authorList>
    </citation>
    <scope>NUCLEOTIDE SEQUENCE [LARGE SCALE GENOMIC DNA]</scope>
    <source>
        <strain evidence="2 3">KUC8140</strain>
    </source>
</reference>
<keyword evidence="1" id="KW-0732">Signal</keyword>
<keyword evidence="3" id="KW-1185">Reference proteome</keyword>
<feature type="signal peptide" evidence="1">
    <location>
        <begin position="1"/>
        <end position="24"/>
    </location>
</feature>
<dbReference type="AlphaFoldDB" id="A0A0H2RUF4"/>
<name>A0A0H2RUF4_9AGAM</name>
<dbReference type="Proteomes" id="UP000053477">
    <property type="component" value="Unassembled WGS sequence"/>
</dbReference>
<evidence type="ECO:0000256" key="1">
    <source>
        <dbReference type="SAM" id="SignalP"/>
    </source>
</evidence>
<dbReference type="OrthoDB" id="3245657at2759"/>
<dbReference type="EMBL" id="KQ085965">
    <property type="protein sequence ID" value="KLO13083.1"/>
    <property type="molecule type" value="Genomic_DNA"/>
</dbReference>
<evidence type="ECO:0000313" key="3">
    <source>
        <dbReference type="Proteomes" id="UP000053477"/>
    </source>
</evidence>
<dbReference type="Gene3D" id="2.60.120.260">
    <property type="entry name" value="Galactose-binding domain-like"/>
    <property type="match status" value="1"/>
</dbReference>
<gene>
    <name evidence="2" type="ORF">SCHPADRAFT_382267</name>
</gene>
<dbReference type="InParanoid" id="A0A0H2RUF4"/>
<protein>
    <submittedName>
        <fullName evidence="2">Uncharacterized protein</fullName>
    </submittedName>
</protein>
<feature type="chain" id="PRO_5005201778" evidence="1">
    <location>
        <begin position="25"/>
        <end position="220"/>
    </location>
</feature>